<protein>
    <submittedName>
        <fullName evidence="2">Uncharacterized protein</fullName>
    </submittedName>
</protein>
<keyword evidence="3" id="KW-1185">Reference proteome</keyword>
<gene>
    <name evidence="2" type="ORF">SEVIR_3G313603v2</name>
</gene>
<name>A0A4U6VIL8_SETVI</name>
<feature type="region of interest" description="Disordered" evidence="1">
    <location>
        <begin position="1"/>
        <end position="33"/>
    </location>
</feature>
<dbReference type="Gramene" id="TKW28364">
    <property type="protein sequence ID" value="TKW28364"/>
    <property type="gene ID" value="SEVIR_3G313603v2"/>
</dbReference>
<dbReference type="AlphaFoldDB" id="A0A4U6VIL8"/>
<proteinExistence type="predicted"/>
<accession>A0A4U6VIL8</accession>
<dbReference type="EMBL" id="CM016554">
    <property type="protein sequence ID" value="TKW28364.1"/>
    <property type="molecule type" value="Genomic_DNA"/>
</dbReference>
<evidence type="ECO:0000313" key="2">
    <source>
        <dbReference type="EMBL" id="TKW28364.1"/>
    </source>
</evidence>
<reference evidence="2" key="1">
    <citation type="submission" date="2019-03" db="EMBL/GenBank/DDBJ databases">
        <title>WGS assembly of Setaria viridis.</title>
        <authorList>
            <person name="Huang P."/>
            <person name="Jenkins J."/>
            <person name="Grimwood J."/>
            <person name="Barry K."/>
            <person name="Healey A."/>
            <person name="Mamidi S."/>
            <person name="Sreedasyam A."/>
            <person name="Shu S."/>
            <person name="Feldman M."/>
            <person name="Wu J."/>
            <person name="Yu Y."/>
            <person name="Chen C."/>
            <person name="Johnson J."/>
            <person name="Rokhsar D."/>
            <person name="Baxter I."/>
            <person name="Schmutz J."/>
            <person name="Brutnell T."/>
            <person name="Kellogg E."/>
        </authorList>
    </citation>
    <scope>NUCLEOTIDE SEQUENCE [LARGE SCALE GENOMIC DNA]</scope>
</reference>
<sequence length="238" mass="25710">MDFRALLPNRSGSPSATLSASSHSRPRWSRQGALSPPWQKFAAAASDRLAARAHHLAGSPTARPDAFQLFRRVSTVAPPTNSLRDDSSLTNPDSGRDSSFSALPELCPGKPLLPARPRSRSSPCLFTCCNLACSTILPVTPIKSAARRRPPPPNLNPGKTAPAPPCLQCPMAEDAISEVLFCRPSPLNRRHGSALPPSLLVFVPLKISLFRAAIKRERQSSTGVPSPLLFRHPYSERT</sequence>
<evidence type="ECO:0000313" key="3">
    <source>
        <dbReference type="Proteomes" id="UP000298652"/>
    </source>
</evidence>
<feature type="compositionally biased region" description="Low complexity" evidence="1">
    <location>
        <begin position="11"/>
        <end position="23"/>
    </location>
</feature>
<dbReference type="Proteomes" id="UP000298652">
    <property type="component" value="Chromosome 3"/>
</dbReference>
<organism evidence="2 3">
    <name type="scientific">Setaria viridis</name>
    <name type="common">Green bristlegrass</name>
    <name type="synonym">Setaria italica subsp. viridis</name>
    <dbReference type="NCBI Taxonomy" id="4556"/>
    <lineage>
        <taxon>Eukaryota</taxon>
        <taxon>Viridiplantae</taxon>
        <taxon>Streptophyta</taxon>
        <taxon>Embryophyta</taxon>
        <taxon>Tracheophyta</taxon>
        <taxon>Spermatophyta</taxon>
        <taxon>Magnoliopsida</taxon>
        <taxon>Liliopsida</taxon>
        <taxon>Poales</taxon>
        <taxon>Poaceae</taxon>
        <taxon>PACMAD clade</taxon>
        <taxon>Panicoideae</taxon>
        <taxon>Panicodae</taxon>
        <taxon>Paniceae</taxon>
        <taxon>Cenchrinae</taxon>
        <taxon>Setaria</taxon>
    </lineage>
</organism>
<feature type="compositionally biased region" description="Polar residues" evidence="1">
    <location>
        <begin position="78"/>
        <end position="101"/>
    </location>
</feature>
<feature type="region of interest" description="Disordered" evidence="1">
    <location>
        <begin position="78"/>
        <end position="102"/>
    </location>
</feature>
<evidence type="ECO:0000256" key="1">
    <source>
        <dbReference type="SAM" id="MobiDB-lite"/>
    </source>
</evidence>